<evidence type="ECO:0000313" key="2">
    <source>
        <dbReference type="EMBL" id="EFI95750.1"/>
    </source>
</evidence>
<dbReference type="AlphaFoldDB" id="D8QA00"/>
<dbReference type="Proteomes" id="UP000007431">
    <property type="component" value="Unassembled WGS sequence"/>
</dbReference>
<dbReference type="InterPro" id="IPR001810">
    <property type="entry name" value="F-box_dom"/>
</dbReference>
<feature type="non-terminal residue" evidence="2">
    <location>
        <position position="515"/>
    </location>
</feature>
<dbReference type="OrthoDB" id="2909228at2759"/>
<dbReference type="SUPFAM" id="SSF81383">
    <property type="entry name" value="F-box domain"/>
    <property type="match status" value="1"/>
</dbReference>
<dbReference type="OMA" id="RNSECIR"/>
<dbReference type="Pfam" id="PF12937">
    <property type="entry name" value="F-box-like"/>
    <property type="match status" value="1"/>
</dbReference>
<keyword evidence="3" id="KW-1185">Reference proteome</keyword>
<gene>
    <name evidence="2" type="ORF">SCHCODRAFT_110756</name>
</gene>
<organism evidence="3">
    <name type="scientific">Schizophyllum commune (strain H4-8 / FGSC 9210)</name>
    <name type="common">Split gill fungus</name>
    <dbReference type="NCBI Taxonomy" id="578458"/>
    <lineage>
        <taxon>Eukaryota</taxon>
        <taxon>Fungi</taxon>
        <taxon>Dikarya</taxon>
        <taxon>Basidiomycota</taxon>
        <taxon>Agaricomycotina</taxon>
        <taxon>Agaricomycetes</taxon>
        <taxon>Agaricomycetidae</taxon>
        <taxon>Agaricales</taxon>
        <taxon>Schizophyllaceae</taxon>
        <taxon>Schizophyllum</taxon>
    </lineage>
</organism>
<dbReference type="KEGG" id="scm:SCHCO_02669390"/>
<reference evidence="2 3" key="1">
    <citation type="journal article" date="2010" name="Nat. Biotechnol.">
        <title>Genome sequence of the model mushroom Schizophyllum commune.</title>
        <authorList>
            <person name="Ohm R.A."/>
            <person name="de Jong J.F."/>
            <person name="Lugones L.G."/>
            <person name="Aerts A."/>
            <person name="Kothe E."/>
            <person name="Stajich J.E."/>
            <person name="de Vries R.P."/>
            <person name="Record E."/>
            <person name="Levasseur A."/>
            <person name="Baker S.E."/>
            <person name="Bartholomew K.A."/>
            <person name="Coutinho P.M."/>
            <person name="Erdmann S."/>
            <person name="Fowler T.J."/>
            <person name="Gathman A.C."/>
            <person name="Lombard V."/>
            <person name="Henrissat B."/>
            <person name="Knabe N."/>
            <person name="Kuees U."/>
            <person name="Lilly W.W."/>
            <person name="Lindquist E."/>
            <person name="Lucas S."/>
            <person name="Magnuson J.K."/>
            <person name="Piumi F."/>
            <person name="Raudaskoski M."/>
            <person name="Salamov A."/>
            <person name="Schmutz J."/>
            <person name="Schwarze F.W.M.R."/>
            <person name="vanKuyk P.A."/>
            <person name="Horton J.S."/>
            <person name="Grigoriev I.V."/>
            <person name="Woesten H.A.B."/>
        </authorList>
    </citation>
    <scope>NUCLEOTIDE SEQUENCE [LARGE SCALE GENOMIC DNA]</scope>
    <source>
        <strain evidence="3">H4-8 / FGSC 9210</strain>
    </source>
</reference>
<name>D8QA00_SCHCM</name>
<feature type="domain" description="F-box" evidence="1">
    <location>
        <begin position="103"/>
        <end position="155"/>
    </location>
</feature>
<dbReference type="RefSeq" id="XP_003030653.1">
    <property type="nucleotide sequence ID" value="XM_003030607.1"/>
</dbReference>
<evidence type="ECO:0000259" key="1">
    <source>
        <dbReference type="Pfam" id="PF12937"/>
    </source>
</evidence>
<dbReference type="EMBL" id="GL377308">
    <property type="protein sequence ID" value="EFI95750.1"/>
    <property type="molecule type" value="Genomic_DNA"/>
</dbReference>
<dbReference type="Gene3D" id="1.20.1280.50">
    <property type="match status" value="1"/>
</dbReference>
<dbReference type="InParanoid" id="D8QA00"/>
<dbReference type="HOGENOM" id="CLU_529085_0_0_1"/>
<dbReference type="InterPro" id="IPR036047">
    <property type="entry name" value="F-box-like_dom_sf"/>
</dbReference>
<proteinExistence type="predicted"/>
<dbReference type="VEuPathDB" id="FungiDB:SCHCODRAFT_02669390"/>
<dbReference type="Gene3D" id="3.80.10.10">
    <property type="entry name" value="Ribonuclease Inhibitor"/>
    <property type="match status" value="1"/>
</dbReference>
<sequence>MNDTWHRATLQQATALVDHERLRSRWAPSPQDSAAILPGALTLGNCTFYVEQESQDTTPRSTSLRLDASSWQDSNGRELVCDEKAPVGHNLDMHSYTTAACVQSLPVELLVIILELVVEPHKSHHGHQLRSLTGTCRMWREVAFSTPTLWTTIHLHWSTLSRPSPRRPRAALVEAQLKWSADRPIDVFVHVEDSSEITGSASEPWKLLLRSSSRWKTATIVVDGGNCAHEMLRHRFDLQWPLLESLRLRVGPTDADSKRLLEMFNGAPRLRYLHVLSRSPSLRRIIFNATWSLTTLSLLGFTIGSCLQLIRLNSATLKVLEVADIPTNKAATTNASPPRAYLPALTTLRLEARRAYRYLCPRLRVPSLQCLTLFKPHGKFNAEPVFDMIEHSSARLVHLGVYDASAAPQRAILHLMAGLPDVVSLTLNARRDRTHLDKAFFLALTPSEDNPNCILPRLLQFSLSVPNDDEPEPMPHEELEQTFYDLRREARVVGGHTYPALTTRTLRLLPGVSDQ</sequence>
<dbReference type="InterPro" id="IPR032675">
    <property type="entry name" value="LRR_dom_sf"/>
</dbReference>
<protein>
    <recommendedName>
        <fullName evidence="1">F-box domain-containing protein</fullName>
    </recommendedName>
</protein>
<dbReference type="GeneID" id="9588505"/>
<accession>D8QA00</accession>
<evidence type="ECO:0000313" key="3">
    <source>
        <dbReference type="Proteomes" id="UP000007431"/>
    </source>
</evidence>